<reference evidence="3 6" key="2">
    <citation type="submission" date="2019-06" db="EMBL/GenBank/DDBJ databases">
        <title>WGS assembly of Gossypium barbadense.</title>
        <authorList>
            <person name="Chen Z.J."/>
            <person name="Sreedasyam A."/>
            <person name="Ando A."/>
            <person name="Song Q."/>
            <person name="De L."/>
            <person name="Hulse-Kemp A."/>
            <person name="Ding M."/>
            <person name="Ye W."/>
            <person name="Kirkbride R."/>
            <person name="Jenkins J."/>
            <person name="Plott C."/>
            <person name="Lovell J."/>
            <person name="Lin Y.-M."/>
            <person name="Vaughn R."/>
            <person name="Liu B."/>
            <person name="Li W."/>
            <person name="Simpson S."/>
            <person name="Scheffler B."/>
            <person name="Saski C."/>
            <person name="Grover C."/>
            <person name="Hu G."/>
            <person name="Conover J."/>
            <person name="Carlson J."/>
            <person name="Shu S."/>
            <person name="Boston L."/>
            <person name="Williams M."/>
            <person name="Peterson D."/>
            <person name="Mcgee K."/>
            <person name="Jones D."/>
            <person name="Wendel J."/>
            <person name="Stelly D."/>
            <person name="Grimwood J."/>
            <person name="Schmutz J."/>
        </authorList>
    </citation>
    <scope>NUCLEOTIDE SEQUENCE [LARGE SCALE GENOMIC DNA]</scope>
    <source>
        <strain evidence="3">1400233.01</strain>
    </source>
</reference>
<reference evidence="4 5" key="1">
    <citation type="submission" date="2015-01" db="EMBL/GenBank/DDBJ databases">
        <title>Genome of allotetraploid Gossypium barbadense reveals genomic plasticity and fiber elongation in cotton evolution.</title>
        <authorList>
            <person name="Chen X."/>
            <person name="Liu X."/>
            <person name="Zhao B."/>
            <person name="Zheng H."/>
            <person name="Hu Y."/>
            <person name="Lu G."/>
            <person name="Yang C."/>
            <person name="Chen J."/>
            <person name="Shan C."/>
            <person name="Zhang L."/>
            <person name="Zhou Y."/>
            <person name="Wang L."/>
            <person name="Guo W."/>
            <person name="Bai Y."/>
            <person name="Ruan J."/>
            <person name="Shangguan X."/>
            <person name="Mao Y."/>
            <person name="Jiang J."/>
            <person name="Zhu Y."/>
            <person name="Lei J."/>
            <person name="Kang H."/>
            <person name="Chen S."/>
            <person name="He X."/>
            <person name="Wang R."/>
            <person name="Wang Y."/>
            <person name="Chen J."/>
            <person name="Wang L."/>
            <person name="Yu S."/>
            <person name="Wang B."/>
            <person name="Wei J."/>
            <person name="Song S."/>
            <person name="Lu X."/>
            <person name="Gao Z."/>
            <person name="Gu W."/>
            <person name="Deng X."/>
            <person name="Ma D."/>
            <person name="Wang S."/>
            <person name="Liang W."/>
            <person name="Fang L."/>
            <person name="Cai C."/>
            <person name="Zhu X."/>
            <person name="Zhou B."/>
            <person name="Zhang Y."/>
            <person name="Chen Z."/>
            <person name="Xu S."/>
            <person name="Zhu R."/>
            <person name="Wang S."/>
            <person name="Zhang T."/>
            <person name="Zhao G."/>
        </authorList>
    </citation>
    <scope>NUCLEOTIDE SEQUENCE [LARGE SCALE GENOMIC DNA]</scope>
    <source>
        <strain evidence="5">cv. Xinhai21</strain>
        <tissue evidence="4">Leaf</tissue>
    </source>
</reference>
<evidence type="ECO:0000313" key="5">
    <source>
        <dbReference type="Proteomes" id="UP000239757"/>
    </source>
</evidence>
<evidence type="ECO:0000256" key="1">
    <source>
        <dbReference type="SAM" id="MobiDB-lite"/>
    </source>
</evidence>
<evidence type="ECO:0000256" key="2">
    <source>
        <dbReference type="SAM" id="SignalP"/>
    </source>
</evidence>
<evidence type="ECO:0000313" key="6">
    <source>
        <dbReference type="Proteomes" id="UP000327439"/>
    </source>
</evidence>
<feature type="region of interest" description="Disordered" evidence="1">
    <location>
        <begin position="56"/>
        <end position="78"/>
    </location>
</feature>
<keyword evidence="2" id="KW-0732">Signal</keyword>
<dbReference type="AlphaFoldDB" id="A0A2P5WAB9"/>
<evidence type="ECO:0008006" key="7">
    <source>
        <dbReference type="Google" id="ProtNLM"/>
    </source>
</evidence>
<feature type="chain" id="PRO_5040676526" description="Hydroxyproline-rich glycoprotein family protein" evidence="2">
    <location>
        <begin position="29"/>
        <end position="102"/>
    </location>
</feature>
<sequence>MAYNHFPSLLLPTLLVALLSFNADKSLGAEARSLQETTTLPKLEFPPFPGIPTLPKPDLPVPKLPELPEIPGLPKPELPTIPTLPKDLPFPFFSPPHATTNP</sequence>
<feature type="signal peptide" evidence="2">
    <location>
        <begin position="1"/>
        <end position="28"/>
    </location>
</feature>
<feature type="compositionally biased region" description="Pro residues" evidence="1">
    <location>
        <begin position="56"/>
        <end position="65"/>
    </location>
</feature>
<organism evidence="4 5">
    <name type="scientific">Gossypium barbadense</name>
    <name type="common">Sea Island cotton</name>
    <name type="synonym">Hibiscus barbadensis</name>
    <dbReference type="NCBI Taxonomy" id="3634"/>
    <lineage>
        <taxon>Eukaryota</taxon>
        <taxon>Viridiplantae</taxon>
        <taxon>Streptophyta</taxon>
        <taxon>Embryophyta</taxon>
        <taxon>Tracheophyta</taxon>
        <taxon>Spermatophyta</taxon>
        <taxon>Magnoliopsida</taxon>
        <taxon>eudicotyledons</taxon>
        <taxon>Gunneridae</taxon>
        <taxon>Pentapetalae</taxon>
        <taxon>rosids</taxon>
        <taxon>malvids</taxon>
        <taxon>Malvales</taxon>
        <taxon>Malvaceae</taxon>
        <taxon>Malvoideae</taxon>
        <taxon>Gossypium</taxon>
    </lineage>
</organism>
<dbReference type="EMBL" id="CM018214">
    <property type="protein sequence ID" value="KAB2047548.1"/>
    <property type="molecule type" value="Genomic_DNA"/>
</dbReference>
<accession>A0A2P5WAB9</accession>
<proteinExistence type="predicted"/>
<name>A0A2P5WAB9_GOSBA</name>
<dbReference type="Proteomes" id="UP000327439">
    <property type="component" value="Chromosome A13"/>
</dbReference>
<dbReference type="Proteomes" id="UP000239757">
    <property type="component" value="Unassembled WGS sequence"/>
</dbReference>
<evidence type="ECO:0000313" key="4">
    <source>
        <dbReference type="EMBL" id="PPR88036.1"/>
    </source>
</evidence>
<evidence type="ECO:0000313" key="3">
    <source>
        <dbReference type="EMBL" id="KAB2047548.1"/>
    </source>
</evidence>
<protein>
    <recommendedName>
        <fullName evidence="7">Hydroxyproline-rich glycoprotein family protein</fullName>
    </recommendedName>
</protein>
<dbReference type="OrthoDB" id="1166724at2759"/>
<dbReference type="EMBL" id="KZ668391">
    <property type="protein sequence ID" value="PPR88036.1"/>
    <property type="molecule type" value="Genomic_DNA"/>
</dbReference>
<keyword evidence="6" id="KW-1185">Reference proteome</keyword>
<gene>
    <name evidence="3" type="ORF">ES319_A13G054000v1</name>
    <name evidence="4" type="ORF">GOBAR_AA32654</name>
</gene>